<dbReference type="SMART" id="SM00859">
    <property type="entry name" value="Semialdhyde_dh"/>
    <property type="match status" value="1"/>
</dbReference>
<accession>A0A7C4R879</accession>
<dbReference type="Pfam" id="PF02774">
    <property type="entry name" value="Semialdhyde_dhC"/>
    <property type="match status" value="1"/>
</dbReference>
<protein>
    <submittedName>
        <fullName evidence="4">Aspartate-semialdehyde dehydrogenase</fullName>
        <ecNumber evidence="4">1.2.1.11</ecNumber>
    </submittedName>
</protein>
<keyword evidence="4" id="KW-0560">Oxidoreductase</keyword>
<feature type="active site" description="Acyl-thioester intermediate" evidence="2">
    <location>
        <position position="135"/>
    </location>
</feature>
<dbReference type="GO" id="GO:0046983">
    <property type="term" value="F:protein dimerization activity"/>
    <property type="evidence" value="ECO:0007669"/>
    <property type="project" value="InterPro"/>
</dbReference>
<dbReference type="PIRSF" id="PIRSF000148">
    <property type="entry name" value="ASA_dh"/>
    <property type="match status" value="1"/>
</dbReference>
<gene>
    <name evidence="4" type="ORF">ENT43_02065</name>
</gene>
<evidence type="ECO:0000259" key="3">
    <source>
        <dbReference type="SMART" id="SM00859"/>
    </source>
</evidence>
<dbReference type="GO" id="GO:0004073">
    <property type="term" value="F:aspartate-semialdehyde dehydrogenase activity"/>
    <property type="evidence" value="ECO:0007669"/>
    <property type="project" value="UniProtKB-EC"/>
</dbReference>
<proteinExistence type="inferred from homology"/>
<dbReference type="GO" id="GO:0008652">
    <property type="term" value="P:amino acid biosynthetic process"/>
    <property type="evidence" value="ECO:0007669"/>
    <property type="project" value="InterPro"/>
</dbReference>
<comment type="caution">
    <text evidence="4">The sequence shown here is derived from an EMBL/GenBank/DDBJ whole genome shotgun (WGS) entry which is preliminary data.</text>
</comment>
<dbReference type="GO" id="GO:0051287">
    <property type="term" value="F:NAD binding"/>
    <property type="evidence" value="ECO:0007669"/>
    <property type="project" value="InterPro"/>
</dbReference>
<reference evidence="4" key="1">
    <citation type="journal article" date="2020" name="mSystems">
        <title>Genome- and Community-Level Interaction Insights into Carbon Utilization and Element Cycling Functions of Hydrothermarchaeota in Hydrothermal Sediment.</title>
        <authorList>
            <person name="Zhou Z."/>
            <person name="Liu Y."/>
            <person name="Xu W."/>
            <person name="Pan J."/>
            <person name="Luo Z.H."/>
            <person name="Li M."/>
        </authorList>
    </citation>
    <scope>NUCLEOTIDE SEQUENCE [LARGE SCALE GENOMIC DNA]</scope>
    <source>
        <strain evidence="4">SpSt-579</strain>
    </source>
</reference>
<feature type="domain" description="Semialdehyde dehydrogenase NAD-binding" evidence="3">
    <location>
        <begin position="7"/>
        <end position="126"/>
    </location>
</feature>
<evidence type="ECO:0000256" key="1">
    <source>
        <dbReference type="ARBA" id="ARBA00010584"/>
    </source>
</evidence>
<dbReference type="Gene3D" id="3.40.50.720">
    <property type="entry name" value="NAD(P)-binding Rossmann-like Domain"/>
    <property type="match status" value="1"/>
</dbReference>
<evidence type="ECO:0000313" key="4">
    <source>
        <dbReference type="EMBL" id="HGT71024.1"/>
    </source>
</evidence>
<feature type="active site" description="Proton acceptor" evidence="2">
    <location>
        <position position="257"/>
    </location>
</feature>
<sequence length="362" mass="40202">MKKENLWVAVVGAGAVGGEMVKILRQRKFPLSNLAIFARSKREEMIGDRKYDIQELKEDSLDQFDLALIAGSDKYDYHPGMIALERRKKNPSLPEITVIDNGNEFRMHPDVPLVVPEVNPQALENHKGFIASPNCSTIQLVMVLKPLMGSSHIDLKRVKRVVITTFQAVSGHSAAAREELKSQQKDLADGMPPMLTPGIFPRQIASNCIPMIGSFREEDGGYTTEEMKLVNETRKILGDHSLQITATAVRVPVDNAHGMAVNVEFAEPVNTTWVNATLHNASGVLVPSNIHEKLYSGIPSKKDWDLFPTQLETSGKDDVYVGRLRQDLSVPHGLDMWIVADNLRKGAALNVIQIAEHLINNY</sequence>
<dbReference type="PANTHER" id="PTHR46278">
    <property type="entry name" value="DEHYDROGENASE, PUTATIVE-RELATED"/>
    <property type="match status" value="1"/>
</dbReference>
<comment type="similarity">
    <text evidence="1">Belongs to the aspartate-semialdehyde dehydrogenase family.</text>
</comment>
<dbReference type="PANTHER" id="PTHR46278:SF2">
    <property type="entry name" value="ASPARTATE-SEMIALDEHYDE DEHYDROGENASE"/>
    <property type="match status" value="1"/>
</dbReference>
<dbReference type="Pfam" id="PF01118">
    <property type="entry name" value="Semialdhyde_dh"/>
    <property type="match status" value="1"/>
</dbReference>
<dbReference type="EC" id="1.2.1.11" evidence="4"/>
<dbReference type="AlphaFoldDB" id="A0A7C4R879"/>
<evidence type="ECO:0000256" key="2">
    <source>
        <dbReference type="PIRSR" id="PIRSR000148-1"/>
    </source>
</evidence>
<dbReference type="Gene3D" id="3.30.360.10">
    <property type="entry name" value="Dihydrodipicolinate Reductase, domain 2"/>
    <property type="match status" value="1"/>
</dbReference>
<dbReference type="CDD" id="cd18131">
    <property type="entry name" value="ASADH_C_bac_euk_like"/>
    <property type="match status" value="1"/>
</dbReference>
<dbReference type="EMBL" id="DSYQ01000008">
    <property type="protein sequence ID" value="HGT71024.1"/>
    <property type="molecule type" value="Genomic_DNA"/>
</dbReference>
<dbReference type="SUPFAM" id="SSF51735">
    <property type="entry name" value="NAD(P)-binding Rossmann-fold domains"/>
    <property type="match status" value="1"/>
</dbReference>
<dbReference type="InterPro" id="IPR012280">
    <property type="entry name" value="Semialdhyde_DH_dimer_dom"/>
</dbReference>
<name>A0A7C4R879_UNCC3</name>
<dbReference type="InterPro" id="IPR000534">
    <property type="entry name" value="Semialdehyde_DH_NAD-bd"/>
</dbReference>
<organism evidence="4">
    <name type="scientific">candidate division CPR3 bacterium</name>
    <dbReference type="NCBI Taxonomy" id="2268181"/>
    <lineage>
        <taxon>Bacteria</taxon>
        <taxon>Bacteria division CPR3</taxon>
    </lineage>
</organism>
<dbReference type="SUPFAM" id="SSF55347">
    <property type="entry name" value="Glyceraldehyde-3-phosphate dehydrogenase-like, C-terminal domain"/>
    <property type="match status" value="1"/>
</dbReference>
<dbReference type="NCBIfam" id="NF011456">
    <property type="entry name" value="PRK14874.1"/>
    <property type="match status" value="1"/>
</dbReference>
<dbReference type="InterPro" id="IPR036291">
    <property type="entry name" value="NAD(P)-bd_dom_sf"/>
</dbReference>